<name>A0A9W8EHG0_9FUNG</name>
<organism evidence="2 3">
    <name type="scientific">Coemansia thaxteri</name>
    <dbReference type="NCBI Taxonomy" id="2663907"/>
    <lineage>
        <taxon>Eukaryota</taxon>
        <taxon>Fungi</taxon>
        <taxon>Fungi incertae sedis</taxon>
        <taxon>Zoopagomycota</taxon>
        <taxon>Kickxellomycotina</taxon>
        <taxon>Kickxellomycetes</taxon>
        <taxon>Kickxellales</taxon>
        <taxon>Kickxellaceae</taxon>
        <taxon>Coemansia</taxon>
    </lineage>
</organism>
<reference evidence="2" key="1">
    <citation type="submission" date="2022-07" db="EMBL/GenBank/DDBJ databases">
        <title>Phylogenomic reconstructions and comparative analyses of Kickxellomycotina fungi.</title>
        <authorList>
            <person name="Reynolds N.K."/>
            <person name="Stajich J.E."/>
            <person name="Barry K."/>
            <person name="Grigoriev I.V."/>
            <person name="Crous P."/>
            <person name="Smith M.E."/>
        </authorList>
    </citation>
    <scope>NUCLEOTIDE SEQUENCE</scope>
    <source>
        <strain evidence="2">IMI 214461</strain>
    </source>
</reference>
<dbReference type="Proteomes" id="UP001150907">
    <property type="component" value="Unassembled WGS sequence"/>
</dbReference>
<evidence type="ECO:0000313" key="2">
    <source>
        <dbReference type="EMBL" id="KAJ2007271.1"/>
    </source>
</evidence>
<keyword evidence="3" id="KW-1185">Reference proteome</keyword>
<dbReference type="OrthoDB" id="5590912at2759"/>
<dbReference type="AlphaFoldDB" id="A0A9W8EHG0"/>
<protein>
    <submittedName>
        <fullName evidence="2">Uncharacterized protein</fullName>
    </submittedName>
</protein>
<feature type="region of interest" description="Disordered" evidence="1">
    <location>
        <begin position="1"/>
        <end position="35"/>
    </location>
</feature>
<feature type="region of interest" description="Disordered" evidence="1">
    <location>
        <begin position="144"/>
        <end position="164"/>
    </location>
</feature>
<evidence type="ECO:0000256" key="1">
    <source>
        <dbReference type="SAM" id="MobiDB-lite"/>
    </source>
</evidence>
<dbReference type="EMBL" id="JANBQF010000031">
    <property type="protein sequence ID" value="KAJ2007271.1"/>
    <property type="molecule type" value="Genomic_DNA"/>
</dbReference>
<gene>
    <name evidence="2" type="ORF">H4R26_000864</name>
</gene>
<sequence>MPRLSRSRPPAAHTLLASSSLQSSGQCTPPDDASGQRLPSALLYSAYLAADGGSSPHAEYTVVAPVASYSQASSASGSGAAGGRAVASAIQIGDPEWRVDSPQSAAGRQHVYHQLGKLPSPVSPVTPPVAGGFCSQLACSRPPPSADAADSGAGGRARRRPLHPNLGLSFPSHQHRMHATARSATLGSACLGQYELSPRAPHPPLPARVVTPAERVARLHAVSGLAARAVARRCLSAHTSVLPAGLGGALGGAKDSAPMAADDVVHGAASCQPATACNKPTFADVARSSQDHHQLPPGAAS</sequence>
<proteinExistence type="predicted"/>
<comment type="caution">
    <text evidence="2">The sequence shown here is derived from an EMBL/GenBank/DDBJ whole genome shotgun (WGS) entry which is preliminary data.</text>
</comment>
<accession>A0A9W8EHG0</accession>
<feature type="compositionally biased region" description="Low complexity" evidence="1">
    <location>
        <begin position="15"/>
        <end position="24"/>
    </location>
</feature>
<evidence type="ECO:0000313" key="3">
    <source>
        <dbReference type="Proteomes" id="UP001150907"/>
    </source>
</evidence>